<dbReference type="InterPro" id="IPR036513">
    <property type="entry name" value="STAS_dom_sf"/>
</dbReference>
<evidence type="ECO:0000259" key="3">
    <source>
        <dbReference type="PROSITE" id="PS50801"/>
    </source>
</evidence>
<evidence type="ECO:0000313" key="7">
    <source>
        <dbReference type="Proteomes" id="UP000503251"/>
    </source>
</evidence>
<dbReference type="NCBIfam" id="TIGR00377">
    <property type="entry name" value="ant_ant_sig"/>
    <property type="match status" value="1"/>
</dbReference>
<dbReference type="PROSITE" id="PS50801">
    <property type="entry name" value="STAS"/>
    <property type="match status" value="1"/>
</dbReference>
<evidence type="ECO:0000313" key="5">
    <source>
        <dbReference type="EMBL" id="TVM35990.1"/>
    </source>
</evidence>
<keyword evidence="7" id="KW-1185">Reference proteome</keyword>
<comment type="similarity">
    <text evidence="1 2">Belongs to the anti-sigma-factor antagonist family.</text>
</comment>
<dbReference type="AlphaFoldDB" id="A0A6P1ZL02"/>
<dbReference type="PANTHER" id="PTHR33495">
    <property type="entry name" value="ANTI-SIGMA FACTOR ANTAGONIST TM_1081-RELATED-RELATED"/>
    <property type="match status" value="1"/>
</dbReference>
<evidence type="ECO:0000256" key="2">
    <source>
        <dbReference type="RuleBase" id="RU003749"/>
    </source>
</evidence>
<evidence type="ECO:0000313" key="6">
    <source>
        <dbReference type="Proteomes" id="UP000434052"/>
    </source>
</evidence>
<feature type="domain" description="STAS" evidence="3">
    <location>
        <begin position="1"/>
        <end position="110"/>
    </location>
</feature>
<sequence length="111" mass="12001">MEIRDKKIEDIQIVEVDGRIDASTAATFGEAISALIDAGSDKLVLDLNGLEYISSAGLREFLKAAKTLKAKSGKFAVCGLKDYVREVFDMSGFDTIIPIHSCVDDAVAVFK</sequence>
<evidence type="ECO:0000256" key="1">
    <source>
        <dbReference type="ARBA" id="ARBA00009013"/>
    </source>
</evidence>
<name>A0A6P1ZL02_9BACT</name>
<proteinExistence type="inferred from homology"/>
<dbReference type="Gene3D" id="3.30.750.24">
    <property type="entry name" value="STAS domain"/>
    <property type="match status" value="1"/>
</dbReference>
<evidence type="ECO:0000313" key="4">
    <source>
        <dbReference type="EMBL" id="QJT09893.1"/>
    </source>
</evidence>
<dbReference type="InterPro" id="IPR003658">
    <property type="entry name" value="Anti-sigma_ant"/>
</dbReference>
<dbReference type="SUPFAM" id="SSF52091">
    <property type="entry name" value="SpoIIaa-like"/>
    <property type="match status" value="1"/>
</dbReference>
<dbReference type="OrthoDB" id="280847at2"/>
<dbReference type="EMBL" id="CP039543">
    <property type="protein sequence ID" value="QJT09893.1"/>
    <property type="molecule type" value="Genomic_DNA"/>
</dbReference>
<protein>
    <recommendedName>
        <fullName evidence="2">Anti-sigma factor antagonist</fullName>
    </recommendedName>
</protein>
<dbReference type="CDD" id="cd07043">
    <property type="entry name" value="STAS_anti-anti-sigma_factors"/>
    <property type="match status" value="1"/>
</dbReference>
<dbReference type="Proteomes" id="UP000434052">
    <property type="component" value="Unassembled WGS sequence"/>
</dbReference>
<dbReference type="GO" id="GO:0043856">
    <property type="term" value="F:anti-sigma factor antagonist activity"/>
    <property type="evidence" value="ECO:0007669"/>
    <property type="project" value="InterPro"/>
</dbReference>
<reference evidence="5 6" key="1">
    <citation type="submission" date="2018-06" db="EMBL/GenBank/DDBJ databases">
        <title>Complete genome of Desulfovibrio marinus P48SEP.</title>
        <authorList>
            <person name="Crispim J.S."/>
            <person name="Vidigal P.M.P."/>
            <person name="Silva L.C.F."/>
            <person name="Araujo L.C."/>
            <person name="Laguardia C.N."/>
            <person name="Dias R.S."/>
            <person name="Sousa M.P."/>
            <person name="Paula S.O."/>
            <person name="Silva C."/>
        </authorList>
    </citation>
    <scope>NUCLEOTIDE SEQUENCE [LARGE SCALE GENOMIC DNA]</scope>
    <source>
        <strain evidence="5 6">P48SEP</strain>
    </source>
</reference>
<dbReference type="Proteomes" id="UP000503251">
    <property type="component" value="Chromosome"/>
</dbReference>
<dbReference type="InterPro" id="IPR002645">
    <property type="entry name" value="STAS_dom"/>
</dbReference>
<dbReference type="EMBL" id="QMIF01000002">
    <property type="protein sequence ID" value="TVM35990.1"/>
    <property type="molecule type" value="Genomic_DNA"/>
</dbReference>
<dbReference type="PANTHER" id="PTHR33495:SF2">
    <property type="entry name" value="ANTI-SIGMA FACTOR ANTAGONIST TM_1081-RELATED"/>
    <property type="match status" value="1"/>
</dbReference>
<gene>
    <name evidence="5" type="ORF">DQK91_04915</name>
    <name evidence="4" type="ORF">E8L03_13520</name>
</gene>
<dbReference type="RefSeq" id="WP_144234322.1">
    <property type="nucleotide sequence ID" value="NZ_CP039543.1"/>
</dbReference>
<reference evidence="4 7" key="2">
    <citation type="submission" date="2019-04" db="EMBL/GenBank/DDBJ databases">
        <title>Isolation and culture of sulfate reducing bacteria from the cold seep of the South China Sea.</title>
        <authorList>
            <person name="Sun C."/>
            <person name="Liu R."/>
        </authorList>
    </citation>
    <scope>NUCLEOTIDE SEQUENCE [LARGE SCALE GENOMIC DNA]</scope>
    <source>
        <strain evidence="4 7">CS1</strain>
    </source>
</reference>
<dbReference type="Pfam" id="PF01740">
    <property type="entry name" value="STAS"/>
    <property type="match status" value="1"/>
</dbReference>
<organism evidence="5 6">
    <name type="scientific">Oceanidesulfovibrio marinus</name>
    <dbReference type="NCBI Taxonomy" id="370038"/>
    <lineage>
        <taxon>Bacteria</taxon>
        <taxon>Pseudomonadati</taxon>
        <taxon>Thermodesulfobacteriota</taxon>
        <taxon>Desulfovibrionia</taxon>
        <taxon>Desulfovibrionales</taxon>
        <taxon>Desulfovibrionaceae</taxon>
        <taxon>Oceanidesulfovibrio</taxon>
    </lineage>
</organism>
<accession>A0A6P1ZL02</accession>